<keyword evidence="2" id="KW-1185">Reference proteome</keyword>
<comment type="caution">
    <text evidence="1">The sequence shown here is derived from an EMBL/GenBank/DDBJ whole genome shotgun (WGS) entry which is preliminary data.</text>
</comment>
<organism evidence="1 2">
    <name type="scientific">Paenibacillus thalictri</name>
    <dbReference type="NCBI Taxonomy" id="2527873"/>
    <lineage>
        <taxon>Bacteria</taxon>
        <taxon>Bacillati</taxon>
        <taxon>Bacillota</taxon>
        <taxon>Bacilli</taxon>
        <taxon>Bacillales</taxon>
        <taxon>Paenibacillaceae</taxon>
        <taxon>Paenibacillus</taxon>
    </lineage>
</organism>
<dbReference type="AlphaFoldDB" id="A0A4Q9DW60"/>
<evidence type="ECO:0000313" key="1">
    <source>
        <dbReference type="EMBL" id="TBL81269.1"/>
    </source>
</evidence>
<name>A0A4Q9DW60_9BACL</name>
<dbReference type="Proteomes" id="UP000293142">
    <property type="component" value="Unassembled WGS sequence"/>
</dbReference>
<reference evidence="1 2" key="1">
    <citation type="submission" date="2019-02" db="EMBL/GenBank/DDBJ databases">
        <title>Paenibacillus sp. nov., isolated from surface-sterilized tissue of Thalictrum simplex L.</title>
        <authorList>
            <person name="Tuo L."/>
        </authorList>
    </citation>
    <scope>NUCLEOTIDE SEQUENCE [LARGE SCALE GENOMIC DNA]</scope>
    <source>
        <strain evidence="1 2">N2SHLJ1</strain>
    </source>
</reference>
<dbReference type="RefSeq" id="WP_131011981.1">
    <property type="nucleotide sequence ID" value="NZ_SIRE01000003.1"/>
</dbReference>
<sequence>MKIRFQTTLNVNLKKIVGDCVVNVPETELHSEIKHIVGFWAEQRLYDEKWPLPNDFRAIREHLIENEIISVIDEHEDFLSI</sequence>
<protein>
    <submittedName>
        <fullName evidence="1">Uncharacterized protein</fullName>
    </submittedName>
</protein>
<evidence type="ECO:0000313" key="2">
    <source>
        <dbReference type="Proteomes" id="UP000293142"/>
    </source>
</evidence>
<dbReference type="OrthoDB" id="2624333at2"/>
<gene>
    <name evidence="1" type="ORF">EYB31_04050</name>
</gene>
<dbReference type="EMBL" id="SIRE01000003">
    <property type="protein sequence ID" value="TBL81269.1"/>
    <property type="molecule type" value="Genomic_DNA"/>
</dbReference>
<proteinExistence type="predicted"/>
<accession>A0A4Q9DW60</accession>